<evidence type="ECO:0000313" key="2">
    <source>
        <dbReference type="EMBL" id="TCO79811.1"/>
    </source>
</evidence>
<comment type="caution">
    <text evidence="2">The sequence shown here is derived from an EMBL/GenBank/DDBJ whole genome shotgun (WGS) entry which is preliminary data.</text>
</comment>
<dbReference type="Proteomes" id="UP000294919">
    <property type="component" value="Unassembled WGS sequence"/>
</dbReference>
<feature type="transmembrane region" description="Helical" evidence="1">
    <location>
        <begin position="421"/>
        <end position="441"/>
    </location>
</feature>
<protein>
    <submittedName>
        <fullName evidence="2">Uncharacterized protein</fullName>
    </submittedName>
</protein>
<sequence>MKVKKIVVFILIIILLVPITVFGNSSPVYLEKYPSFNIAPREDCPVKVESETLTFKMDENASYEAIVTAKYTLTNTSKENISVPMVFPYVSDGYDRLGAEIIFNGKEIPYEIYSAGHVDSRDYLKEPDDFRKQVDINRIIENLNKPVYEAKNFNPTSDATIYKIILDTPTERQCNVGFHINLNKTKVLTMNFSGFDIDENGNCNVFEYVQNNDVGKAAYILVLGEDTLTNIHCNYSDKIEKSIINTEKFIRENIIEREDSWYNKTHRNKNDFYFHFIREIDRCFQNNQYAFSSDMIIEDMMSKNNISTLLYEIVFEANSTNILTVTYPMKATIDREKTNDYINTFAYILNPAKNFSEVGKIDIQINLNEKYPYVIESSIPLNKIKKGVYAVSLDGLPDEDLVFSSYMKEKITFIDRTTPKILSLGYVSVLVAFVFVVLYLVMKKIK</sequence>
<evidence type="ECO:0000256" key="1">
    <source>
        <dbReference type="SAM" id="Phobius"/>
    </source>
</evidence>
<gene>
    <name evidence="2" type="ORF">EV214_10141</name>
</gene>
<keyword evidence="1" id="KW-0812">Transmembrane</keyword>
<name>A0A4R2KYR6_9FIRM</name>
<dbReference type="Gene3D" id="2.60.40.3680">
    <property type="match status" value="1"/>
</dbReference>
<dbReference type="AlphaFoldDB" id="A0A4R2KYR6"/>
<accession>A0A4R2KYR6</accession>
<organism evidence="2 3">
    <name type="scientific">Marinisporobacter balticus</name>
    <dbReference type="NCBI Taxonomy" id="2018667"/>
    <lineage>
        <taxon>Bacteria</taxon>
        <taxon>Bacillati</taxon>
        <taxon>Bacillota</taxon>
        <taxon>Clostridia</taxon>
        <taxon>Peptostreptococcales</taxon>
        <taxon>Thermotaleaceae</taxon>
        <taxon>Marinisporobacter</taxon>
    </lineage>
</organism>
<proteinExistence type="predicted"/>
<keyword evidence="1" id="KW-1133">Transmembrane helix</keyword>
<reference evidence="2 3" key="1">
    <citation type="submission" date="2019-03" db="EMBL/GenBank/DDBJ databases">
        <title>Genomic Encyclopedia of Type Strains, Phase IV (KMG-IV): sequencing the most valuable type-strain genomes for metagenomic binning, comparative biology and taxonomic classification.</title>
        <authorList>
            <person name="Goeker M."/>
        </authorList>
    </citation>
    <scope>NUCLEOTIDE SEQUENCE [LARGE SCALE GENOMIC DNA]</scope>
    <source>
        <strain evidence="2 3">DSM 102940</strain>
    </source>
</reference>
<dbReference type="EMBL" id="SLWV01000001">
    <property type="protein sequence ID" value="TCO79811.1"/>
    <property type="molecule type" value="Genomic_DNA"/>
</dbReference>
<evidence type="ECO:0000313" key="3">
    <source>
        <dbReference type="Proteomes" id="UP000294919"/>
    </source>
</evidence>
<keyword evidence="1" id="KW-0472">Membrane</keyword>
<dbReference type="OrthoDB" id="2959992at2"/>
<keyword evidence="3" id="KW-1185">Reference proteome</keyword>
<dbReference type="RefSeq" id="WP_132241503.1">
    <property type="nucleotide sequence ID" value="NZ_SLWV01000001.1"/>
</dbReference>